<dbReference type="CDD" id="cd00038">
    <property type="entry name" value="CAP_ED"/>
    <property type="match status" value="1"/>
</dbReference>
<reference evidence="2 3" key="1">
    <citation type="submission" date="2009-01" db="EMBL/GenBank/DDBJ databases">
        <title>Complete sequence of Geobacter sp. FRC-32.</title>
        <authorList>
            <consortium name="US DOE Joint Genome Institute"/>
            <person name="Lucas S."/>
            <person name="Copeland A."/>
            <person name="Lapidus A."/>
            <person name="Glavina del Rio T."/>
            <person name="Dalin E."/>
            <person name="Tice H."/>
            <person name="Bruce D."/>
            <person name="Goodwin L."/>
            <person name="Pitluck S."/>
            <person name="Saunders E."/>
            <person name="Brettin T."/>
            <person name="Detter J.C."/>
            <person name="Han C."/>
            <person name="Larimer F."/>
            <person name="Land M."/>
            <person name="Hauser L."/>
            <person name="Kyrpides N."/>
            <person name="Ovchinnikova G."/>
            <person name="Kostka J."/>
            <person name="Richardson P."/>
        </authorList>
    </citation>
    <scope>NUCLEOTIDE SEQUENCE [LARGE SCALE GENOMIC DNA]</scope>
    <source>
        <strain evidence="3">DSM 22248 / JCM 15807 / FRC-32</strain>
    </source>
</reference>
<sequence>MISPGLLRPYRFFTSLTDEQINDIAAIGEEKSFSADSVLFRESTPADNLMLLLEGAVDLFYSNGGAGAAANSTVCSIAPGAIFGVSSLIKPYQYTASARATKPVRVVDINGARLRAMSENNPTLGHVLISNVAAAVLARLR</sequence>
<dbReference type="PROSITE" id="PS50042">
    <property type="entry name" value="CNMP_BINDING_3"/>
    <property type="match status" value="1"/>
</dbReference>
<dbReference type="EMBL" id="CP001390">
    <property type="protein sequence ID" value="ACM20785.1"/>
    <property type="molecule type" value="Genomic_DNA"/>
</dbReference>
<dbReference type="AlphaFoldDB" id="B9M005"/>
<dbReference type="InterPro" id="IPR014710">
    <property type="entry name" value="RmlC-like_jellyroll"/>
</dbReference>
<dbReference type="KEGG" id="geo:Geob_2432"/>
<accession>B9M005</accession>
<evidence type="ECO:0000259" key="1">
    <source>
        <dbReference type="PROSITE" id="PS50042"/>
    </source>
</evidence>
<dbReference type="InterPro" id="IPR000595">
    <property type="entry name" value="cNMP-bd_dom"/>
</dbReference>
<organism evidence="2 3">
    <name type="scientific">Geotalea daltonii (strain DSM 22248 / JCM 15807 / FRC-32)</name>
    <name type="common">Geobacter daltonii</name>
    <dbReference type="NCBI Taxonomy" id="316067"/>
    <lineage>
        <taxon>Bacteria</taxon>
        <taxon>Pseudomonadati</taxon>
        <taxon>Thermodesulfobacteriota</taxon>
        <taxon>Desulfuromonadia</taxon>
        <taxon>Geobacterales</taxon>
        <taxon>Geobacteraceae</taxon>
        <taxon>Geotalea</taxon>
    </lineage>
</organism>
<dbReference type="eggNOG" id="COG0664">
    <property type="taxonomic scope" value="Bacteria"/>
</dbReference>
<gene>
    <name evidence="2" type="ordered locus">Geob_2432</name>
</gene>
<dbReference type="Gene3D" id="2.60.120.10">
    <property type="entry name" value="Jelly Rolls"/>
    <property type="match status" value="1"/>
</dbReference>
<proteinExistence type="predicted"/>
<evidence type="ECO:0000313" key="3">
    <source>
        <dbReference type="Proteomes" id="UP000007721"/>
    </source>
</evidence>
<dbReference type="Pfam" id="PF00027">
    <property type="entry name" value="cNMP_binding"/>
    <property type="match status" value="1"/>
</dbReference>
<keyword evidence="3" id="KW-1185">Reference proteome</keyword>
<dbReference type="OrthoDB" id="5513754at2"/>
<name>B9M005_GEODF</name>
<dbReference type="Proteomes" id="UP000007721">
    <property type="component" value="Chromosome"/>
</dbReference>
<dbReference type="HOGENOM" id="CLU_075053_15_1_7"/>
<dbReference type="SUPFAM" id="SSF51206">
    <property type="entry name" value="cAMP-binding domain-like"/>
    <property type="match status" value="1"/>
</dbReference>
<dbReference type="SMART" id="SM00100">
    <property type="entry name" value="cNMP"/>
    <property type="match status" value="1"/>
</dbReference>
<dbReference type="STRING" id="316067.Geob_2432"/>
<feature type="domain" description="Cyclic nucleotide-binding" evidence="1">
    <location>
        <begin position="12"/>
        <end position="117"/>
    </location>
</feature>
<dbReference type="InterPro" id="IPR018490">
    <property type="entry name" value="cNMP-bd_dom_sf"/>
</dbReference>
<protein>
    <submittedName>
        <fullName evidence="2">Cyclic nucleotide-binding domain protein</fullName>
    </submittedName>
</protein>
<evidence type="ECO:0000313" key="2">
    <source>
        <dbReference type="EMBL" id="ACM20785.1"/>
    </source>
</evidence>